<dbReference type="OrthoDB" id="6765836at2759"/>
<evidence type="ECO:0000313" key="1">
    <source>
        <dbReference type="EMBL" id="GBM88234.1"/>
    </source>
</evidence>
<evidence type="ECO:0000313" key="2">
    <source>
        <dbReference type="Proteomes" id="UP000499080"/>
    </source>
</evidence>
<accession>A0A4Y2JE83</accession>
<comment type="caution">
    <text evidence="1">The sequence shown here is derived from an EMBL/GenBank/DDBJ whole genome shotgun (WGS) entry which is preliminary data.</text>
</comment>
<name>A0A4Y2JE83_ARAVE</name>
<proteinExistence type="predicted"/>
<dbReference type="EMBL" id="BGPR01003445">
    <property type="protein sequence ID" value="GBM88234.1"/>
    <property type="molecule type" value="Genomic_DNA"/>
</dbReference>
<organism evidence="1 2">
    <name type="scientific">Araneus ventricosus</name>
    <name type="common">Orbweaver spider</name>
    <name type="synonym">Epeira ventricosa</name>
    <dbReference type="NCBI Taxonomy" id="182803"/>
    <lineage>
        <taxon>Eukaryota</taxon>
        <taxon>Metazoa</taxon>
        <taxon>Ecdysozoa</taxon>
        <taxon>Arthropoda</taxon>
        <taxon>Chelicerata</taxon>
        <taxon>Arachnida</taxon>
        <taxon>Araneae</taxon>
        <taxon>Araneomorphae</taxon>
        <taxon>Entelegynae</taxon>
        <taxon>Araneoidea</taxon>
        <taxon>Araneidae</taxon>
        <taxon>Araneus</taxon>
    </lineage>
</organism>
<protein>
    <recommendedName>
        <fullName evidence="3">Peptidase aspartic putative domain-containing protein</fullName>
    </recommendedName>
</protein>
<gene>
    <name evidence="1" type="ORF">AVEN_146371_1</name>
</gene>
<keyword evidence="2" id="KW-1185">Reference proteome</keyword>
<evidence type="ECO:0008006" key="3">
    <source>
        <dbReference type="Google" id="ProtNLM"/>
    </source>
</evidence>
<reference evidence="1 2" key="1">
    <citation type="journal article" date="2019" name="Sci. Rep.">
        <title>Orb-weaving spider Araneus ventricosus genome elucidates the spidroin gene catalogue.</title>
        <authorList>
            <person name="Kono N."/>
            <person name="Nakamura H."/>
            <person name="Ohtoshi R."/>
            <person name="Moran D.A.P."/>
            <person name="Shinohara A."/>
            <person name="Yoshida Y."/>
            <person name="Fujiwara M."/>
            <person name="Mori M."/>
            <person name="Tomita M."/>
            <person name="Arakawa K."/>
        </authorList>
    </citation>
    <scope>NUCLEOTIDE SEQUENCE [LARGE SCALE GENOMIC DNA]</scope>
</reference>
<dbReference type="AlphaFoldDB" id="A0A4Y2JE83"/>
<dbReference type="Proteomes" id="UP000499080">
    <property type="component" value="Unassembled WGS sequence"/>
</dbReference>
<sequence>MECRLRLGTEPDLGDKLVDHYGDLATNGRFRKCEFSRYLYWERGYTECLCDGPIEILIGADIAGKLMTRGFKLLASGPAAIETKLGWTVFGENCIPEISDNSTLLATSMLYNETLISDLWYLDALGILDLSEKKNKL</sequence>